<gene>
    <name evidence="9" type="ORF">SO802_020248</name>
</gene>
<comment type="subcellular location">
    <subcellularLocation>
        <location evidence="1">Membrane</location>
        <topology evidence="1">Multi-pass membrane protein</topology>
    </subcellularLocation>
</comment>
<feature type="transmembrane region" description="Helical" evidence="7">
    <location>
        <begin position="393"/>
        <end position="413"/>
    </location>
</feature>
<name>A0AAW2CBU1_9ROSI</name>
<feature type="domain" description="Major facilitator superfamily (MFS) profile" evidence="8">
    <location>
        <begin position="93"/>
        <end position="583"/>
    </location>
</feature>
<dbReference type="InterPro" id="IPR020846">
    <property type="entry name" value="MFS_dom"/>
</dbReference>
<keyword evidence="3" id="KW-0813">Transport</keyword>
<evidence type="ECO:0000313" key="10">
    <source>
        <dbReference type="Proteomes" id="UP001459277"/>
    </source>
</evidence>
<feature type="transmembrane region" description="Helical" evidence="7">
    <location>
        <begin position="219"/>
        <end position="241"/>
    </location>
</feature>
<dbReference type="GO" id="GO:0022857">
    <property type="term" value="F:transmembrane transporter activity"/>
    <property type="evidence" value="ECO:0007669"/>
    <property type="project" value="InterPro"/>
</dbReference>
<feature type="transmembrane region" description="Helical" evidence="7">
    <location>
        <begin position="162"/>
        <end position="178"/>
    </location>
</feature>
<dbReference type="InterPro" id="IPR036259">
    <property type="entry name" value="MFS_trans_sf"/>
</dbReference>
<evidence type="ECO:0000256" key="7">
    <source>
        <dbReference type="SAM" id="Phobius"/>
    </source>
</evidence>
<dbReference type="PROSITE" id="PS00217">
    <property type="entry name" value="SUGAR_TRANSPORT_2"/>
    <property type="match status" value="1"/>
</dbReference>
<keyword evidence="5 7" id="KW-1133">Transmembrane helix</keyword>
<dbReference type="EMBL" id="JAZDWU010000007">
    <property type="protein sequence ID" value="KAK9995562.1"/>
    <property type="molecule type" value="Genomic_DNA"/>
</dbReference>
<dbReference type="AlphaFoldDB" id="A0AAW2CBU1"/>
<dbReference type="InterPro" id="IPR005829">
    <property type="entry name" value="Sugar_transporter_CS"/>
</dbReference>
<dbReference type="Pfam" id="PF00083">
    <property type="entry name" value="Sugar_tr"/>
    <property type="match status" value="2"/>
</dbReference>
<keyword evidence="10" id="KW-1185">Reference proteome</keyword>
<dbReference type="SUPFAM" id="SSF103473">
    <property type="entry name" value="MFS general substrate transporter"/>
    <property type="match status" value="1"/>
</dbReference>
<keyword evidence="4 7" id="KW-0812">Transmembrane</keyword>
<proteinExistence type="inferred from homology"/>
<evidence type="ECO:0000256" key="2">
    <source>
        <dbReference type="ARBA" id="ARBA00010992"/>
    </source>
</evidence>
<dbReference type="PROSITE" id="PS50850">
    <property type="entry name" value="MFS"/>
    <property type="match status" value="1"/>
</dbReference>
<feature type="transmembrane region" description="Helical" evidence="7">
    <location>
        <begin position="184"/>
        <end position="207"/>
    </location>
</feature>
<comment type="similarity">
    <text evidence="2">Belongs to the major facilitator superfamily. Sugar transporter (TC 2.A.1.1) family.</text>
</comment>
<dbReference type="Gene3D" id="1.20.1250.20">
    <property type="entry name" value="MFS general substrate transporter like domains"/>
    <property type="match status" value="2"/>
</dbReference>
<evidence type="ECO:0000256" key="5">
    <source>
        <dbReference type="ARBA" id="ARBA00022989"/>
    </source>
</evidence>
<dbReference type="GO" id="GO:0016020">
    <property type="term" value="C:membrane"/>
    <property type="evidence" value="ECO:0007669"/>
    <property type="project" value="UniProtKB-SubCell"/>
</dbReference>
<evidence type="ECO:0000256" key="6">
    <source>
        <dbReference type="ARBA" id="ARBA00023136"/>
    </source>
</evidence>
<keyword evidence="6 7" id="KW-0472">Membrane</keyword>
<organism evidence="9 10">
    <name type="scientific">Lithocarpus litseifolius</name>
    <dbReference type="NCBI Taxonomy" id="425828"/>
    <lineage>
        <taxon>Eukaryota</taxon>
        <taxon>Viridiplantae</taxon>
        <taxon>Streptophyta</taxon>
        <taxon>Embryophyta</taxon>
        <taxon>Tracheophyta</taxon>
        <taxon>Spermatophyta</taxon>
        <taxon>Magnoliopsida</taxon>
        <taxon>eudicotyledons</taxon>
        <taxon>Gunneridae</taxon>
        <taxon>Pentapetalae</taxon>
        <taxon>rosids</taxon>
        <taxon>fabids</taxon>
        <taxon>Fagales</taxon>
        <taxon>Fagaceae</taxon>
        <taxon>Lithocarpus</taxon>
    </lineage>
</organism>
<dbReference type="InterPro" id="IPR050814">
    <property type="entry name" value="Myo-inositol_Transporter"/>
</dbReference>
<dbReference type="PANTHER" id="PTHR48020">
    <property type="entry name" value="PROTON MYO-INOSITOL COTRANSPORTER"/>
    <property type="match status" value="1"/>
</dbReference>
<dbReference type="PANTHER" id="PTHR48020:SF12">
    <property type="entry name" value="PROTON MYO-INOSITOL COTRANSPORTER"/>
    <property type="match status" value="1"/>
</dbReference>
<evidence type="ECO:0000256" key="4">
    <source>
        <dbReference type="ARBA" id="ARBA00022692"/>
    </source>
</evidence>
<dbReference type="InterPro" id="IPR005828">
    <property type="entry name" value="MFS_sugar_transport-like"/>
</dbReference>
<evidence type="ECO:0000313" key="9">
    <source>
        <dbReference type="EMBL" id="KAK9995562.1"/>
    </source>
</evidence>
<evidence type="ECO:0000259" key="8">
    <source>
        <dbReference type="PROSITE" id="PS50850"/>
    </source>
</evidence>
<evidence type="ECO:0000256" key="3">
    <source>
        <dbReference type="ARBA" id="ARBA00022448"/>
    </source>
</evidence>
<accession>A0AAW2CBU1</accession>
<protein>
    <recommendedName>
        <fullName evidence="8">Major facilitator superfamily (MFS) profile domain-containing protein</fullName>
    </recommendedName>
</protein>
<feature type="transmembrane region" description="Helical" evidence="7">
    <location>
        <begin position="526"/>
        <end position="548"/>
    </location>
</feature>
<feature type="transmembrane region" description="Helical" evidence="7">
    <location>
        <begin position="247"/>
        <end position="266"/>
    </location>
</feature>
<evidence type="ECO:0000256" key="1">
    <source>
        <dbReference type="ARBA" id="ARBA00004141"/>
    </source>
</evidence>
<sequence length="595" mass="65411">MFCFSILIQVTDSANVERDFCKECKGRKRLLPFTMGSIGKDREVSREIEILHLFLIEASIEFVSRLVSRNEMENMSLLELKDALKGNMKILWLSANAGVGGCMSGIDSSLFPGVLEHLRQNSKVFEDKSWSTTLSTSATGAAIFGAGLSWCVSEKFGRKKGIMAADCLFFVGSILVIWCKSPWLALACRVFVGLGIGMNSVSCSVYVSEFAPANIRGSLVNLNGVMLSCGHFVAYIINQMILKSAGLYWMLVAGCLPAALQFIIMFKLPESPHWQKNPEAARRVASNFVNDDQPVDFEVDLEQSEDCVSSDEDNDSSKNIVQRAFQSLKSTSFRKAVFLCLVVQLSCVLGADSVSYHGQFEENVEVPLLTCILDLIGSLLSTISVDKYGRRRLITYSVVALAIIFHGLSYSYASPSNKGMNEEPFLFPFDKGCPGYTTVNNCTMCLSLNCGFCAISGTQSGICMVNDNSTLTECKEIGGQWIIKYCPGTRTNWKKSLIALYKLVHSTGLATTPALVALEIFPLKELAFGGALSVMIGWIFKLLGLPVVSVLSHYPGIPEIYMGYAILSWFVALLIFIFIPETQGIPLEEMETTVL</sequence>
<dbReference type="Proteomes" id="UP001459277">
    <property type="component" value="Unassembled WGS sequence"/>
</dbReference>
<reference evidence="9 10" key="1">
    <citation type="submission" date="2024-01" db="EMBL/GenBank/DDBJ databases">
        <title>A telomere-to-telomere, gap-free genome of sweet tea (Lithocarpus litseifolius).</title>
        <authorList>
            <person name="Zhou J."/>
        </authorList>
    </citation>
    <scope>NUCLEOTIDE SEQUENCE [LARGE SCALE GENOMIC DNA]</scope>
    <source>
        <strain evidence="9">Zhou-2022a</strain>
        <tissue evidence="9">Leaf</tissue>
    </source>
</reference>
<comment type="caution">
    <text evidence="9">The sequence shown here is derived from an EMBL/GenBank/DDBJ whole genome shotgun (WGS) entry which is preliminary data.</text>
</comment>
<feature type="transmembrane region" description="Helical" evidence="7">
    <location>
        <begin position="560"/>
        <end position="579"/>
    </location>
</feature>